<protein>
    <recommendedName>
        <fullName evidence="3">HAD family hydrolase</fullName>
    </recommendedName>
</protein>
<accession>A0A5C7FZA6</accession>
<gene>
    <name evidence="1" type="ORF">FVD38_26150</name>
</gene>
<sequence length="190" mass="21263">MTPVLYLDFDGVLHPADVRVTASEPKRPRVYNGGSTNHPLLEHAPLLERILAPFADVKIVLSTSWVRVLGYEYTMQQLPAALRERVVGTIWQGELLQHPPRTRYDAIQSDANNRGVTRWLALDDDTEGWPDEQRYALIAPNNFWYGLAQPGVADELSQALALLCAGKPLESRLPQETHVPSTVERIFGLG</sequence>
<dbReference type="AlphaFoldDB" id="A0A5C7FZA6"/>
<evidence type="ECO:0008006" key="3">
    <source>
        <dbReference type="Google" id="ProtNLM"/>
    </source>
</evidence>
<organism evidence="1 2">
    <name type="scientific">Massilia arenae</name>
    <dbReference type="NCBI Taxonomy" id="2603288"/>
    <lineage>
        <taxon>Bacteria</taxon>
        <taxon>Pseudomonadati</taxon>
        <taxon>Pseudomonadota</taxon>
        <taxon>Betaproteobacteria</taxon>
        <taxon>Burkholderiales</taxon>
        <taxon>Oxalobacteraceae</taxon>
        <taxon>Telluria group</taxon>
        <taxon>Massilia</taxon>
    </lineage>
</organism>
<dbReference type="RefSeq" id="WP_147937472.1">
    <property type="nucleotide sequence ID" value="NZ_VPFD01000054.1"/>
</dbReference>
<evidence type="ECO:0000313" key="1">
    <source>
        <dbReference type="EMBL" id="TXF95866.1"/>
    </source>
</evidence>
<reference evidence="1 2" key="1">
    <citation type="submission" date="2019-08" db="EMBL/GenBank/DDBJ databases">
        <title>Massilia golmudensis sp. nov., isolated from sand in the Qinghai-Tibetan Plateau.</title>
        <authorList>
            <person name="Zhang B."/>
        </authorList>
    </citation>
    <scope>NUCLEOTIDE SEQUENCE [LARGE SCALE GENOMIC DNA]</scope>
    <source>
        <strain evidence="1 2">GEM5</strain>
    </source>
</reference>
<dbReference type="Pfam" id="PF18143">
    <property type="entry name" value="HAD_SAK_2"/>
    <property type="match status" value="1"/>
</dbReference>
<dbReference type="EMBL" id="VPFD01000054">
    <property type="protein sequence ID" value="TXF95866.1"/>
    <property type="molecule type" value="Genomic_DNA"/>
</dbReference>
<comment type="caution">
    <text evidence="1">The sequence shown here is derived from an EMBL/GenBank/DDBJ whole genome shotgun (WGS) entry which is preliminary data.</text>
</comment>
<evidence type="ECO:0000313" key="2">
    <source>
        <dbReference type="Proteomes" id="UP000321413"/>
    </source>
</evidence>
<name>A0A5C7FZA6_9BURK</name>
<dbReference type="Proteomes" id="UP000321413">
    <property type="component" value="Unassembled WGS sequence"/>
</dbReference>
<keyword evidence="2" id="KW-1185">Reference proteome</keyword>
<proteinExistence type="predicted"/>